<accession>A0A9D1GZP7</accession>
<feature type="transmembrane region" description="Helical" evidence="1">
    <location>
        <begin position="6"/>
        <end position="25"/>
    </location>
</feature>
<dbReference type="Gene3D" id="2.40.50.140">
    <property type="entry name" value="Nucleic acid-binding proteins"/>
    <property type="match status" value="1"/>
</dbReference>
<sequence>MTVFLIIGSFGVLFLLASLILGDFFDGIFDGVGGDLFSGAALGGFLGVFGFVGALTLTMAPDNLVLAIVVGLVAGILVGLAVGWVTMKLRNGGDEHNVTSASLVGLAGTVISDVPAEGYGEVSVVSNGHITKLNARSRIPLTAGTPVEISNVLSATAVEVKPRD</sequence>
<evidence type="ECO:0008006" key="4">
    <source>
        <dbReference type="Google" id="ProtNLM"/>
    </source>
</evidence>
<name>A0A9D1GZP7_9ACTN</name>
<dbReference type="Proteomes" id="UP000886842">
    <property type="component" value="Unassembled WGS sequence"/>
</dbReference>
<keyword evidence="1" id="KW-0812">Transmembrane</keyword>
<protein>
    <recommendedName>
        <fullName evidence="4">NfeD-like C-terminal domain-containing protein</fullName>
    </recommendedName>
</protein>
<keyword evidence="1" id="KW-0472">Membrane</keyword>
<dbReference type="InterPro" id="IPR012340">
    <property type="entry name" value="NA-bd_OB-fold"/>
</dbReference>
<feature type="transmembrane region" description="Helical" evidence="1">
    <location>
        <begin position="64"/>
        <end position="85"/>
    </location>
</feature>
<reference evidence="2" key="1">
    <citation type="submission" date="2020-10" db="EMBL/GenBank/DDBJ databases">
        <authorList>
            <person name="Gilroy R."/>
        </authorList>
    </citation>
    <scope>NUCLEOTIDE SEQUENCE</scope>
    <source>
        <strain evidence="2">ChiGjej1B1-24693</strain>
    </source>
</reference>
<dbReference type="AlphaFoldDB" id="A0A9D1GZP7"/>
<organism evidence="2 3">
    <name type="scientific">Candidatus Avipropionibacterium avicola</name>
    <dbReference type="NCBI Taxonomy" id="2840701"/>
    <lineage>
        <taxon>Bacteria</taxon>
        <taxon>Bacillati</taxon>
        <taxon>Actinomycetota</taxon>
        <taxon>Actinomycetes</taxon>
        <taxon>Propionibacteriales</taxon>
        <taxon>Propionibacteriaceae</taxon>
        <taxon>Propionibacteriaceae incertae sedis</taxon>
        <taxon>Candidatus Avipropionibacterium</taxon>
    </lineage>
</organism>
<feature type="transmembrane region" description="Helical" evidence="1">
    <location>
        <begin position="37"/>
        <end position="58"/>
    </location>
</feature>
<evidence type="ECO:0000256" key="1">
    <source>
        <dbReference type="SAM" id="Phobius"/>
    </source>
</evidence>
<keyword evidence="1" id="KW-1133">Transmembrane helix</keyword>
<proteinExistence type="predicted"/>
<evidence type="ECO:0000313" key="3">
    <source>
        <dbReference type="Proteomes" id="UP000886842"/>
    </source>
</evidence>
<evidence type="ECO:0000313" key="2">
    <source>
        <dbReference type="EMBL" id="HIT75740.1"/>
    </source>
</evidence>
<comment type="caution">
    <text evidence="2">The sequence shown here is derived from an EMBL/GenBank/DDBJ whole genome shotgun (WGS) entry which is preliminary data.</text>
</comment>
<gene>
    <name evidence="2" type="ORF">IAA98_09160</name>
</gene>
<reference evidence="2" key="2">
    <citation type="journal article" date="2021" name="PeerJ">
        <title>Extensive microbial diversity within the chicken gut microbiome revealed by metagenomics and culture.</title>
        <authorList>
            <person name="Gilroy R."/>
            <person name="Ravi A."/>
            <person name="Getino M."/>
            <person name="Pursley I."/>
            <person name="Horton D.L."/>
            <person name="Alikhan N.F."/>
            <person name="Baker D."/>
            <person name="Gharbi K."/>
            <person name="Hall N."/>
            <person name="Watson M."/>
            <person name="Adriaenssens E.M."/>
            <person name="Foster-Nyarko E."/>
            <person name="Jarju S."/>
            <person name="Secka A."/>
            <person name="Antonio M."/>
            <person name="Oren A."/>
            <person name="Chaudhuri R.R."/>
            <person name="La Ragione R."/>
            <person name="Hildebrand F."/>
            <person name="Pallen M.J."/>
        </authorList>
    </citation>
    <scope>NUCLEOTIDE SEQUENCE</scope>
    <source>
        <strain evidence="2">ChiGjej1B1-24693</strain>
    </source>
</reference>
<dbReference type="EMBL" id="DVLP01000274">
    <property type="protein sequence ID" value="HIT75740.1"/>
    <property type="molecule type" value="Genomic_DNA"/>
</dbReference>